<dbReference type="Proteomes" id="UP001162162">
    <property type="component" value="Unassembled WGS sequence"/>
</dbReference>
<dbReference type="Gene3D" id="3.40.50.150">
    <property type="entry name" value="Vaccinia Virus protein VP39"/>
    <property type="match status" value="1"/>
</dbReference>
<dbReference type="AlphaFoldDB" id="A0AAV8XPL8"/>
<organism evidence="7 8">
    <name type="scientific">Aromia moschata</name>
    <dbReference type="NCBI Taxonomy" id="1265417"/>
    <lineage>
        <taxon>Eukaryota</taxon>
        <taxon>Metazoa</taxon>
        <taxon>Ecdysozoa</taxon>
        <taxon>Arthropoda</taxon>
        <taxon>Hexapoda</taxon>
        <taxon>Insecta</taxon>
        <taxon>Pterygota</taxon>
        <taxon>Neoptera</taxon>
        <taxon>Endopterygota</taxon>
        <taxon>Coleoptera</taxon>
        <taxon>Polyphaga</taxon>
        <taxon>Cucujiformia</taxon>
        <taxon>Chrysomeloidea</taxon>
        <taxon>Cerambycidae</taxon>
        <taxon>Cerambycinae</taxon>
        <taxon>Callichromatini</taxon>
        <taxon>Aromia</taxon>
    </lineage>
</organism>
<keyword evidence="8" id="KW-1185">Reference proteome</keyword>
<dbReference type="GO" id="GO:0008173">
    <property type="term" value="F:RNA methyltransferase activity"/>
    <property type="evidence" value="ECO:0007669"/>
    <property type="project" value="InterPro"/>
</dbReference>
<dbReference type="PANTHER" id="PTHR22807:SF34">
    <property type="entry name" value="TRNA (CYTOSINE(72)-C(5))-METHYLTRANSFERASE NSUN6"/>
    <property type="match status" value="1"/>
</dbReference>
<dbReference type="CDD" id="cd21150">
    <property type="entry name" value="PUA_NSun6-like"/>
    <property type="match status" value="1"/>
</dbReference>
<dbReference type="PRINTS" id="PR02008">
    <property type="entry name" value="RCMTFAMILY"/>
</dbReference>
<dbReference type="GO" id="GO:0003723">
    <property type="term" value="F:RNA binding"/>
    <property type="evidence" value="ECO:0007669"/>
    <property type="project" value="UniProtKB-UniRule"/>
</dbReference>
<feature type="active site" description="Nucleophile" evidence="5">
    <location>
        <position position="304"/>
    </location>
</feature>
<name>A0AAV8XPL8_9CUCU</name>
<feature type="binding site" evidence="5">
    <location>
        <position position="254"/>
    </location>
    <ligand>
        <name>S-adenosyl-L-methionine</name>
        <dbReference type="ChEBI" id="CHEBI:59789"/>
    </ligand>
</feature>
<reference evidence="7" key="1">
    <citation type="journal article" date="2023" name="Insect Mol. Biol.">
        <title>Genome sequencing provides insights into the evolution of gene families encoding plant cell wall-degrading enzymes in longhorned beetles.</title>
        <authorList>
            <person name="Shin N.R."/>
            <person name="Okamura Y."/>
            <person name="Kirsch R."/>
            <person name="Pauchet Y."/>
        </authorList>
    </citation>
    <scope>NUCLEOTIDE SEQUENCE</scope>
    <source>
        <strain evidence="7">AMC_N1</strain>
    </source>
</reference>
<evidence type="ECO:0000256" key="3">
    <source>
        <dbReference type="ARBA" id="ARBA00022691"/>
    </source>
</evidence>
<dbReference type="PROSITE" id="PS50890">
    <property type="entry name" value="PUA"/>
    <property type="match status" value="1"/>
</dbReference>
<dbReference type="PANTHER" id="PTHR22807">
    <property type="entry name" value="NOP2 YEAST -RELATED NOL1/NOP2/FMU SUN DOMAIN-CONTAINING"/>
    <property type="match status" value="1"/>
</dbReference>
<evidence type="ECO:0000313" key="7">
    <source>
        <dbReference type="EMBL" id="KAJ8940542.1"/>
    </source>
</evidence>
<evidence type="ECO:0000256" key="2">
    <source>
        <dbReference type="ARBA" id="ARBA00022679"/>
    </source>
</evidence>
<evidence type="ECO:0000256" key="1">
    <source>
        <dbReference type="ARBA" id="ARBA00022603"/>
    </source>
</evidence>
<dbReference type="SUPFAM" id="SSF53335">
    <property type="entry name" value="S-adenosyl-L-methionine-dependent methyltransferases"/>
    <property type="match status" value="1"/>
</dbReference>
<sequence length="376" mass="42047">MPFPNSPFEDAFNSRMITSLHEEISDTTILNEDYEKTLKWLCCAPKITSYRVNTLKTNAEEVLKAIRAHISKVLGEHYIKAEAHPLLFNTIIIGNNEMESKSLEKYFKEIIVDVECGAAILRGAHVYAPGVMAMFSGTQINEKVSIYADVNKRCKKGLQKLYEDDKIFLGNGITRMVRHQLFGDQIVPRVFSSPSTKLRKKVGQLKARCAEFGARAHCFEADSSKILRPQGHSQTRIADGPPFSAETFNRVLLDAPCSALGKRPQLANRVSEKVVKSYVPLQRRLFETAVGLLKVNGTLVYSTCTITLAENEGMVAWALRTFKCLKLVKPSLRLGGPGWGGTSLTEQERNCVQRFGPDQDVDSVGFFFACFVKQRS</sequence>
<evidence type="ECO:0000256" key="5">
    <source>
        <dbReference type="PROSITE-ProRule" id="PRU01023"/>
    </source>
</evidence>
<dbReference type="PROSITE" id="PS51686">
    <property type="entry name" value="SAM_MT_RSMB_NOP"/>
    <property type="match status" value="1"/>
</dbReference>
<dbReference type="GO" id="GO:0001510">
    <property type="term" value="P:RNA methylation"/>
    <property type="evidence" value="ECO:0007669"/>
    <property type="project" value="InterPro"/>
</dbReference>
<dbReference type="InterPro" id="IPR029063">
    <property type="entry name" value="SAM-dependent_MTases_sf"/>
</dbReference>
<dbReference type="EMBL" id="JAPWTK010000423">
    <property type="protein sequence ID" value="KAJ8940542.1"/>
    <property type="molecule type" value="Genomic_DNA"/>
</dbReference>
<feature type="domain" description="SAM-dependent MTase RsmB/NOP-type" evidence="6">
    <location>
        <begin position="246"/>
        <end position="374"/>
    </location>
</feature>
<comment type="caution">
    <text evidence="5">Lacks conserved residue(s) required for the propagation of feature annotation.</text>
</comment>
<gene>
    <name evidence="7" type="ORF">NQ318_003385</name>
</gene>
<evidence type="ECO:0000256" key="4">
    <source>
        <dbReference type="ARBA" id="ARBA00022884"/>
    </source>
</evidence>
<protein>
    <recommendedName>
        <fullName evidence="6">SAM-dependent MTase RsmB/NOP-type domain-containing protein</fullName>
    </recommendedName>
</protein>
<evidence type="ECO:0000313" key="8">
    <source>
        <dbReference type="Proteomes" id="UP001162162"/>
    </source>
</evidence>
<dbReference type="InterPro" id="IPR049560">
    <property type="entry name" value="MeTrfase_RsmB-F_NOP2_cat"/>
</dbReference>
<comment type="similarity">
    <text evidence="5">Belongs to the class I-like SAM-binding methyltransferase superfamily. RsmB/NOP family.</text>
</comment>
<keyword evidence="1 5" id="KW-0489">Methyltransferase</keyword>
<dbReference type="SUPFAM" id="SSF88697">
    <property type="entry name" value="PUA domain-like"/>
    <property type="match status" value="1"/>
</dbReference>
<dbReference type="Pfam" id="PF01189">
    <property type="entry name" value="Methyltr_RsmB-F"/>
    <property type="match status" value="1"/>
</dbReference>
<proteinExistence type="inferred from homology"/>
<keyword evidence="2 5" id="KW-0808">Transferase</keyword>
<dbReference type="InterPro" id="IPR001678">
    <property type="entry name" value="MeTrfase_RsmB-F_NOP2_dom"/>
</dbReference>
<dbReference type="InterPro" id="IPR015947">
    <property type="entry name" value="PUA-like_sf"/>
</dbReference>
<keyword evidence="4 5" id="KW-0694">RNA-binding</keyword>
<evidence type="ECO:0000259" key="6">
    <source>
        <dbReference type="PROSITE" id="PS51686"/>
    </source>
</evidence>
<feature type="binding site" evidence="5">
    <location>
        <position position="246"/>
    </location>
    <ligand>
        <name>S-adenosyl-L-methionine</name>
        <dbReference type="ChEBI" id="CHEBI:59789"/>
    </ligand>
</feature>
<dbReference type="InterPro" id="IPR023267">
    <property type="entry name" value="RCMT"/>
</dbReference>
<keyword evidence="3 5" id="KW-0949">S-adenosyl-L-methionine</keyword>
<comment type="caution">
    <text evidence="7">The sequence shown here is derived from an EMBL/GenBank/DDBJ whole genome shotgun (WGS) entry which is preliminary data.</text>
</comment>
<accession>A0AAV8XPL8</accession>